<keyword evidence="2" id="KW-1185">Reference proteome</keyword>
<dbReference type="Pfam" id="PF00023">
    <property type="entry name" value="Ank"/>
    <property type="match status" value="1"/>
</dbReference>
<sequence length="135" mass="15315">MDDEGYDSDYDERFENYRRNILVEDNKDKFLSFLKENYQPGLLPRDVVVDIVTSCGAEKCAKALLEKETGYIFDIHRNTDGDSDRYVSPLHLVSHPGLCCLLLSHGAQPNIRTRGVGSDFPKQLPLNYVLDGLGY</sequence>
<gene>
    <name evidence="1" type="ORF">COLO4_20269</name>
</gene>
<evidence type="ECO:0000313" key="2">
    <source>
        <dbReference type="Proteomes" id="UP000187203"/>
    </source>
</evidence>
<dbReference type="InterPro" id="IPR002110">
    <property type="entry name" value="Ankyrin_rpt"/>
</dbReference>
<accession>A0A1R3J0Q7</accession>
<reference evidence="2" key="1">
    <citation type="submission" date="2013-09" db="EMBL/GenBank/DDBJ databases">
        <title>Corchorus olitorius genome sequencing.</title>
        <authorList>
            <person name="Alam M."/>
            <person name="Haque M.S."/>
            <person name="Islam M.S."/>
            <person name="Emdad E.M."/>
            <person name="Islam M.M."/>
            <person name="Ahmed B."/>
            <person name="Halim A."/>
            <person name="Hossen Q.M.M."/>
            <person name="Hossain M.Z."/>
            <person name="Ahmed R."/>
            <person name="Khan M.M."/>
            <person name="Islam R."/>
            <person name="Rashid M.M."/>
            <person name="Khan S.A."/>
            <person name="Rahman M.S."/>
            <person name="Alam M."/>
            <person name="Yahiya A.S."/>
            <person name="Khan M.S."/>
            <person name="Azam M.S."/>
            <person name="Haque T."/>
            <person name="Lashkar M.Z.H."/>
            <person name="Akhand A.I."/>
            <person name="Morshed G."/>
            <person name="Roy S."/>
            <person name="Uddin K.S."/>
            <person name="Rabeya T."/>
            <person name="Hossain A.S."/>
            <person name="Chowdhury A."/>
            <person name="Snigdha A.R."/>
            <person name="Mortoza M.S."/>
            <person name="Matin S.A."/>
            <person name="Hoque S.M.E."/>
            <person name="Islam M.K."/>
            <person name="Roy D.K."/>
            <person name="Haider R."/>
            <person name="Moosa M.M."/>
            <person name="Elias S.M."/>
            <person name="Hasan A.M."/>
            <person name="Jahan S."/>
            <person name="Shafiuddin M."/>
            <person name="Mahmood N."/>
            <person name="Shommy N.S."/>
        </authorList>
    </citation>
    <scope>NUCLEOTIDE SEQUENCE [LARGE SCALE GENOMIC DNA]</scope>
    <source>
        <strain evidence="2">cv. O-4</strain>
    </source>
</reference>
<dbReference type="OrthoDB" id="673776at2759"/>
<name>A0A1R3J0Q7_9ROSI</name>
<evidence type="ECO:0008006" key="3">
    <source>
        <dbReference type="Google" id="ProtNLM"/>
    </source>
</evidence>
<protein>
    <recommendedName>
        <fullName evidence="3">Ankyrin repeat-containing protein</fullName>
    </recommendedName>
</protein>
<dbReference type="AlphaFoldDB" id="A0A1R3J0Q7"/>
<dbReference type="Proteomes" id="UP000187203">
    <property type="component" value="Unassembled WGS sequence"/>
</dbReference>
<comment type="caution">
    <text evidence="1">The sequence shown here is derived from an EMBL/GenBank/DDBJ whole genome shotgun (WGS) entry which is preliminary data.</text>
</comment>
<dbReference type="EMBL" id="AWUE01017084">
    <property type="protein sequence ID" value="OMO88417.1"/>
    <property type="molecule type" value="Genomic_DNA"/>
</dbReference>
<evidence type="ECO:0000313" key="1">
    <source>
        <dbReference type="EMBL" id="OMO88417.1"/>
    </source>
</evidence>
<organism evidence="1 2">
    <name type="scientific">Corchorus olitorius</name>
    <dbReference type="NCBI Taxonomy" id="93759"/>
    <lineage>
        <taxon>Eukaryota</taxon>
        <taxon>Viridiplantae</taxon>
        <taxon>Streptophyta</taxon>
        <taxon>Embryophyta</taxon>
        <taxon>Tracheophyta</taxon>
        <taxon>Spermatophyta</taxon>
        <taxon>Magnoliopsida</taxon>
        <taxon>eudicotyledons</taxon>
        <taxon>Gunneridae</taxon>
        <taxon>Pentapetalae</taxon>
        <taxon>rosids</taxon>
        <taxon>malvids</taxon>
        <taxon>Malvales</taxon>
        <taxon>Malvaceae</taxon>
        <taxon>Grewioideae</taxon>
        <taxon>Apeibeae</taxon>
        <taxon>Corchorus</taxon>
    </lineage>
</organism>
<proteinExistence type="predicted"/>